<sequence length="487" mass="52507">MTGKAGEQAREETGTVPLVALRDVTVRAGGRTLLEGVSLDLRPGEALCLAGPNGGGKTTLLRLLSGEAAPVQGERVYGLGGSLQRSAVRARRSLSVVGPDAEAFYLTRDWAQTVRDVLLAGFEGDTLRLWEPGTEALARLTEVAALTEVTGLLERDFRTLSHGQRRRVVLARALMPRPELLLLDEFTDGLSAGARETLGRVLGDLHAAGVAIVLATHRPEEAPPLPWRTLWVEGGRVVAGQATAPPPTTAVHLPPPPSSGDLVRLRDVEVYRNGHRALGPLSWTWEAGQHWLVTGENGSGKSTLARLIAGELHPALGGRIERPFLTRDLLSERRRTVGLVGAEVGIRQRRAWTGREVIGSAWGGSEGFTAELTPEQAARVEELAAHLHVTDLLDRRAEALSQGQLRRLLLARAVGHAPRLLMLDEGLDFLDAGARSRFLALLPELARQGTHVMVIAHRPQDAPPGLTHHLRLEGGRVAGADPLPRRR</sequence>
<dbReference type="SUPFAM" id="SSF52540">
    <property type="entry name" value="P-loop containing nucleoside triphosphate hydrolases"/>
    <property type="match status" value="2"/>
</dbReference>
<dbReference type="Pfam" id="PF00005">
    <property type="entry name" value="ABC_tran"/>
    <property type="match status" value="2"/>
</dbReference>
<feature type="domain" description="ABC transporter" evidence="3">
    <location>
        <begin position="19"/>
        <end position="259"/>
    </location>
</feature>
<feature type="domain" description="ABC transporter" evidence="3">
    <location>
        <begin position="263"/>
        <end position="487"/>
    </location>
</feature>
<evidence type="ECO:0000313" key="4">
    <source>
        <dbReference type="EMBL" id="GAA5512629.1"/>
    </source>
</evidence>
<keyword evidence="2 4" id="KW-0067">ATP-binding</keyword>
<dbReference type="PROSITE" id="PS00211">
    <property type="entry name" value="ABC_TRANSPORTER_1"/>
    <property type="match status" value="2"/>
</dbReference>
<dbReference type="RefSeq" id="WP_345462831.1">
    <property type="nucleotide sequence ID" value="NZ_BAABRP010000003.1"/>
</dbReference>
<keyword evidence="1" id="KW-0547">Nucleotide-binding</keyword>
<organism evidence="4 5">
    <name type="scientific">Deinococcus carri</name>
    <dbReference type="NCBI Taxonomy" id="1211323"/>
    <lineage>
        <taxon>Bacteria</taxon>
        <taxon>Thermotogati</taxon>
        <taxon>Deinococcota</taxon>
        <taxon>Deinococci</taxon>
        <taxon>Deinococcales</taxon>
        <taxon>Deinococcaceae</taxon>
        <taxon>Deinococcus</taxon>
    </lineage>
</organism>
<accession>A0ABP9W5M3</accession>
<dbReference type="PANTHER" id="PTHR43158">
    <property type="entry name" value="SKFA PEPTIDE EXPORT ATP-BINDING PROTEIN SKFE"/>
    <property type="match status" value="1"/>
</dbReference>
<dbReference type="InterPro" id="IPR003593">
    <property type="entry name" value="AAA+_ATPase"/>
</dbReference>
<evidence type="ECO:0000313" key="5">
    <source>
        <dbReference type="Proteomes" id="UP001401887"/>
    </source>
</evidence>
<dbReference type="InterPro" id="IPR003439">
    <property type="entry name" value="ABC_transporter-like_ATP-bd"/>
</dbReference>
<dbReference type="PROSITE" id="PS50893">
    <property type="entry name" value="ABC_TRANSPORTER_2"/>
    <property type="match status" value="2"/>
</dbReference>
<dbReference type="InterPro" id="IPR027417">
    <property type="entry name" value="P-loop_NTPase"/>
</dbReference>
<dbReference type="InterPro" id="IPR017871">
    <property type="entry name" value="ABC_transporter-like_CS"/>
</dbReference>
<dbReference type="GO" id="GO:0005524">
    <property type="term" value="F:ATP binding"/>
    <property type="evidence" value="ECO:0007669"/>
    <property type="project" value="UniProtKB-KW"/>
</dbReference>
<dbReference type="PANTHER" id="PTHR43158:SF2">
    <property type="entry name" value="SKFA PEPTIDE EXPORT ATP-BINDING PROTEIN SKFE"/>
    <property type="match status" value="1"/>
</dbReference>
<dbReference type="SMART" id="SM00382">
    <property type="entry name" value="AAA"/>
    <property type="match status" value="2"/>
</dbReference>
<evidence type="ECO:0000256" key="2">
    <source>
        <dbReference type="ARBA" id="ARBA00022840"/>
    </source>
</evidence>
<name>A0ABP9W5M3_9DEIO</name>
<dbReference type="EMBL" id="BAABRP010000003">
    <property type="protein sequence ID" value="GAA5512629.1"/>
    <property type="molecule type" value="Genomic_DNA"/>
</dbReference>
<proteinExistence type="predicted"/>
<protein>
    <submittedName>
        <fullName evidence="4">ABC transporter ATP-binding protein ModF</fullName>
    </submittedName>
</protein>
<evidence type="ECO:0000259" key="3">
    <source>
        <dbReference type="PROSITE" id="PS50893"/>
    </source>
</evidence>
<reference evidence="4 5" key="1">
    <citation type="submission" date="2024-02" db="EMBL/GenBank/DDBJ databases">
        <title>Deinococcus carri NBRC 110142.</title>
        <authorList>
            <person name="Ichikawa N."/>
            <person name="Katano-Makiyama Y."/>
            <person name="Hidaka K."/>
        </authorList>
    </citation>
    <scope>NUCLEOTIDE SEQUENCE [LARGE SCALE GENOMIC DNA]</scope>
    <source>
        <strain evidence="4 5">NBRC 110142</strain>
    </source>
</reference>
<gene>
    <name evidence="4" type="primary">modF</name>
    <name evidence="4" type="ORF">Dcar01_01346</name>
</gene>
<dbReference type="Gene3D" id="3.40.50.300">
    <property type="entry name" value="P-loop containing nucleotide triphosphate hydrolases"/>
    <property type="match status" value="2"/>
</dbReference>
<dbReference type="Proteomes" id="UP001401887">
    <property type="component" value="Unassembled WGS sequence"/>
</dbReference>
<evidence type="ECO:0000256" key="1">
    <source>
        <dbReference type="ARBA" id="ARBA00022741"/>
    </source>
</evidence>
<keyword evidence="5" id="KW-1185">Reference proteome</keyword>
<comment type="caution">
    <text evidence="4">The sequence shown here is derived from an EMBL/GenBank/DDBJ whole genome shotgun (WGS) entry which is preliminary data.</text>
</comment>